<feature type="chain" id="PRO_5009192714" description="Nucleotide-diphospho-sugar transferase domain-containing protein" evidence="1">
    <location>
        <begin position="19"/>
        <end position="339"/>
    </location>
</feature>
<gene>
    <name evidence="2" type="ORF">FRACYDRAFT_242035</name>
</gene>
<feature type="signal peptide" evidence="1">
    <location>
        <begin position="1"/>
        <end position="18"/>
    </location>
</feature>
<keyword evidence="1" id="KW-0732">Signal</keyword>
<dbReference type="Proteomes" id="UP000095751">
    <property type="component" value="Unassembled WGS sequence"/>
</dbReference>
<evidence type="ECO:0000313" key="2">
    <source>
        <dbReference type="EMBL" id="OEU13692.1"/>
    </source>
</evidence>
<dbReference type="SUPFAM" id="SSF53448">
    <property type="entry name" value="Nucleotide-diphospho-sugar transferases"/>
    <property type="match status" value="1"/>
</dbReference>
<keyword evidence="3" id="KW-1185">Reference proteome</keyword>
<dbReference type="KEGG" id="fcy:FRACYDRAFT_242035"/>
<dbReference type="InterPro" id="IPR029044">
    <property type="entry name" value="Nucleotide-diphossugar_trans"/>
</dbReference>
<organism evidence="2 3">
    <name type="scientific">Fragilariopsis cylindrus CCMP1102</name>
    <dbReference type="NCBI Taxonomy" id="635003"/>
    <lineage>
        <taxon>Eukaryota</taxon>
        <taxon>Sar</taxon>
        <taxon>Stramenopiles</taxon>
        <taxon>Ochrophyta</taxon>
        <taxon>Bacillariophyta</taxon>
        <taxon>Bacillariophyceae</taxon>
        <taxon>Bacillariophycidae</taxon>
        <taxon>Bacillariales</taxon>
        <taxon>Bacillariaceae</taxon>
        <taxon>Fragilariopsis</taxon>
    </lineage>
</organism>
<protein>
    <recommendedName>
        <fullName evidence="4">Nucleotide-diphospho-sugar transferase domain-containing protein</fullName>
    </recommendedName>
</protein>
<reference evidence="2 3" key="1">
    <citation type="submission" date="2016-09" db="EMBL/GenBank/DDBJ databases">
        <title>Extensive genetic diversity and differential bi-allelic expression allows diatom success in the polar Southern Ocean.</title>
        <authorList>
            <consortium name="DOE Joint Genome Institute"/>
            <person name="Mock T."/>
            <person name="Otillar R.P."/>
            <person name="Strauss J."/>
            <person name="Dupont C."/>
            <person name="Frickenhaus S."/>
            <person name="Maumus F."/>
            <person name="Mcmullan M."/>
            <person name="Sanges R."/>
            <person name="Schmutz J."/>
            <person name="Toseland A."/>
            <person name="Valas R."/>
            <person name="Veluchamy A."/>
            <person name="Ward B.J."/>
            <person name="Allen A."/>
            <person name="Barry K."/>
            <person name="Falciatore A."/>
            <person name="Ferrante M."/>
            <person name="Fortunato A.E."/>
            <person name="Gloeckner G."/>
            <person name="Gruber A."/>
            <person name="Hipkin R."/>
            <person name="Janech M."/>
            <person name="Kroth P."/>
            <person name="Leese F."/>
            <person name="Lindquist E."/>
            <person name="Lyon B.R."/>
            <person name="Martin J."/>
            <person name="Mayer C."/>
            <person name="Parker M."/>
            <person name="Quesneville H."/>
            <person name="Raymond J."/>
            <person name="Uhlig C."/>
            <person name="Valentin K.U."/>
            <person name="Worden A.Z."/>
            <person name="Armbrust E.V."/>
            <person name="Bowler C."/>
            <person name="Green B."/>
            <person name="Moulton V."/>
            <person name="Van Oosterhout C."/>
            <person name="Grigoriev I."/>
        </authorList>
    </citation>
    <scope>NUCLEOTIDE SEQUENCE [LARGE SCALE GENOMIC DNA]</scope>
    <source>
        <strain evidence="2 3">CCMP1102</strain>
    </source>
</reference>
<evidence type="ECO:0000313" key="3">
    <source>
        <dbReference type="Proteomes" id="UP000095751"/>
    </source>
</evidence>
<dbReference type="AlphaFoldDB" id="A0A1E7F682"/>
<evidence type="ECO:0008006" key="4">
    <source>
        <dbReference type="Google" id="ProtNLM"/>
    </source>
</evidence>
<proteinExistence type="predicted"/>
<sequence>MTSQALFIFVFILGFGSGILTLHLCTVAQDYGIEQIAFQTTGQENYGDNSNSVDINLDPFPLPPCTPNRTSAVYVFYGSHNSNNLLTSIDSLIKSNFPGRIRVIMDEKANSTLLAKSNLPEIYWHLLPKIDFLVLPLPDLKDKELIPHSNKIRALQAGSFVYENDSIECTLSLDTDTYIHPRAPWNNLLSTLQMHDFAVTKDCSVVIENVPDYLRTWMPNTGVLAMRNTPRTRLVLNDWLKHFVPCNGTHVSTCTPGTDQYPFLQLTAKHAVRLYKLDNSWNCRVPGEIKKIFKEFPVYSMSVLSNRRDPGVEDAKISTTCGGQEECHILHGHFLKYFN</sequence>
<dbReference type="InParanoid" id="A0A1E7F682"/>
<evidence type="ECO:0000256" key="1">
    <source>
        <dbReference type="SAM" id="SignalP"/>
    </source>
</evidence>
<name>A0A1E7F682_9STRA</name>
<dbReference type="EMBL" id="KV784361">
    <property type="protein sequence ID" value="OEU13692.1"/>
    <property type="molecule type" value="Genomic_DNA"/>
</dbReference>
<dbReference type="OrthoDB" id="10384382at2759"/>
<accession>A0A1E7F682</accession>